<dbReference type="PANTHER" id="PTHR11800">
    <property type="entry name" value="DNA-DIRECTED RNA POLYMERASE"/>
    <property type="match status" value="1"/>
</dbReference>
<evidence type="ECO:0000256" key="5">
    <source>
        <dbReference type="ARBA" id="ARBA00023242"/>
    </source>
</evidence>
<name>A0AAW1QDP5_9CHLO</name>
<dbReference type="PANTHER" id="PTHR11800:SF13">
    <property type="entry name" value="DNA-DIRECTED RNA POLYMERASES I AND III SUBUNIT RPAC1"/>
    <property type="match status" value="1"/>
</dbReference>
<keyword evidence="11" id="KW-1185">Reference proteome</keyword>
<dbReference type="GO" id="GO:0046983">
    <property type="term" value="F:protein dimerization activity"/>
    <property type="evidence" value="ECO:0007669"/>
    <property type="project" value="InterPro"/>
</dbReference>
<dbReference type="Pfam" id="PF01000">
    <property type="entry name" value="RNA_pol_A_bac"/>
    <property type="match status" value="1"/>
</dbReference>
<gene>
    <name evidence="10" type="ORF">WJX74_003004</name>
</gene>
<dbReference type="GO" id="GO:0006351">
    <property type="term" value="P:DNA-templated transcription"/>
    <property type="evidence" value="ECO:0007669"/>
    <property type="project" value="InterPro"/>
</dbReference>
<keyword evidence="5" id="KW-0539">Nucleus</keyword>
<dbReference type="InterPro" id="IPR033901">
    <property type="entry name" value="RNAPI/III_AC40"/>
</dbReference>
<feature type="region of interest" description="Disordered" evidence="8">
    <location>
        <begin position="1"/>
        <end position="31"/>
    </location>
</feature>
<dbReference type="GO" id="GO:0005666">
    <property type="term" value="C:RNA polymerase III complex"/>
    <property type="evidence" value="ECO:0007669"/>
    <property type="project" value="TreeGrafter"/>
</dbReference>
<evidence type="ECO:0000256" key="6">
    <source>
        <dbReference type="ARBA" id="ARBA00025804"/>
    </source>
</evidence>
<dbReference type="Gene3D" id="2.170.120.12">
    <property type="entry name" value="DNA-directed RNA polymerase, insert domain"/>
    <property type="match status" value="1"/>
</dbReference>
<dbReference type="InterPro" id="IPR001514">
    <property type="entry name" value="DNA-dir_RNA_pol_30-40kDasu_CS"/>
</dbReference>
<keyword evidence="3" id="KW-0240">DNA-directed RNA polymerase</keyword>
<dbReference type="Proteomes" id="UP001438707">
    <property type="component" value="Unassembled WGS sequence"/>
</dbReference>
<dbReference type="PROSITE" id="PS00446">
    <property type="entry name" value="RNA_POL_D_30KD"/>
    <property type="match status" value="1"/>
</dbReference>
<feature type="domain" description="DNA-directed RNA polymerase RpoA/D/Rpb3-type" evidence="9">
    <location>
        <begin position="87"/>
        <end position="361"/>
    </location>
</feature>
<proteinExistence type="inferred from homology"/>
<dbReference type="InterPro" id="IPR036603">
    <property type="entry name" value="RBP11-like"/>
</dbReference>
<dbReference type="Gene3D" id="3.30.1360.10">
    <property type="entry name" value="RNA polymerase, RBP11-like subunit"/>
    <property type="match status" value="1"/>
</dbReference>
<evidence type="ECO:0000256" key="8">
    <source>
        <dbReference type="SAM" id="MobiDB-lite"/>
    </source>
</evidence>
<dbReference type="GO" id="GO:0005736">
    <property type="term" value="C:RNA polymerase I complex"/>
    <property type="evidence" value="ECO:0007669"/>
    <property type="project" value="TreeGrafter"/>
</dbReference>
<dbReference type="SMART" id="SM00662">
    <property type="entry name" value="RPOLD"/>
    <property type="match status" value="1"/>
</dbReference>
<keyword evidence="4" id="KW-0804">Transcription</keyword>
<dbReference type="SUPFAM" id="SSF55257">
    <property type="entry name" value="RBP11-like subunits of RNA polymerase"/>
    <property type="match status" value="1"/>
</dbReference>
<dbReference type="GO" id="GO:0003677">
    <property type="term" value="F:DNA binding"/>
    <property type="evidence" value="ECO:0007669"/>
    <property type="project" value="InterPro"/>
</dbReference>
<dbReference type="CDD" id="cd07032">
    <property type="entry name" value="RNAP_I_II_AC40"/>
    <property type="match status" value="1"/>
</dbReference>
<evidence type="ECO:0000256" key="7">
    <source>
        <dbReference type="ARBA" id="ARBA00031776"/>
    </source>
</evidence>
<evidence type="ECO:0000313" key="10">
    <source>
        <dbReference type="EMBL" id="KAK9819515.1"/>
    </source>
</evidence>
<dbReference type="InterPro" id="IPR036643">
    <property type="entry name" value="RNApol_insert_sf"/>
</dbReference>
<dbReference type="InterPro" id="IPR011262">
    <property type="entry name" value="DNA-dir_RNA_pol_insert"/>
</dbReference>
<comment type="similarity">
    <text evidence="6">Belongs to the archaeal Rpo3/eukaryotic RPB3 RNA polymerase subunit family.</text>
</comment>
<dbReference type="InterPro" id="IPR022842">
    <property type="entry name" value="RNAP_Rpo3/Rpb3/RPAC1"/>
</dbReference>
<dbReference type="InterPro" id="IPR011263">
    <property type="entry name" value="DNA-dir_RNA_pol_RpoA/D/Rpb3"/>
</dbReference>
<comment type="subcellular location">
    <subcellularLocation>
        <location evidence="1">Nucleus</location>
    </subcellularLocation>
</comment>
<dbReference type="AlphaFoldDB" id="A0AAW1QDP5"/>
<evidence type="ECO:0000259" key="9">
    <source>
        <dbReference type="SMART" id="SM00662"/>
    </source>
</evidence>
<dbReference type="InterPro" id="IPR050518">
    <property type="entry name" value="Rpo3/RPB3_RNA_Pol_subunit"/>
</dbReference>
<sequence length="390" mass="43449">MADEGAGKRRKKQDGKSAAQPVREEPSLPPHLELQRTHVIAGADVNSNTMAADAANMFMALGIDNSWSWEKFLKGFQLHINKLDGETLEFDIIGIDASIANSLRRILISEVPTMAIEHVFFVNNTSIIADEMLAHRLGLIPIKVDPDLFEWKTGEDVASERNTIVLRLKVVARREGTEIINDRVKSGQLEWLPNGSELPDETSCRFVTSQKKMVPHKIEATVSDILLAKMRPGQCIDLEAHCIKGQGREHAKWSPVATAWYRLNPEVILLQEVGGAAAEELAEELPGLIVVRDGKAHVTNPREHEKLLEKVRRLSSEHQWAPFLQLRKRKDHFIFTVESTGILAPESTPGLRLLLSPVATTISCQAPESAKQHRPTMQKWVPSAKPAALK</sequence>
<organism evidence="10 11">
    <name type="scientific">Apatococcus lobatus</name>
    <dbReference type="NCBI Taxonomy" id="904363"/>
    <lineage>
        <taxon>Eukaryota</taxon>
        <taxon>Viridiplantae</taxon>
        <taxon>Chlorophyta</taxon>
        <taxon>core chlorophytes</taxon>
        <taxon>Trebouxiophyceae</taxon>
        <taxon>Chlorellales</taxon>
        <taxon>Chlorellaceae</taxon>
        <taxon>Apatococcus</taxon>
    </lineage>
</organism>
<reference evidence="10 11" key="1">
    <citation type="journal article" date="2024" name="Nat. Commun.">
        <title>Phylogenomics reveals the evolutionary origins of lichenization in chlorophyte algae.</title>
        <authorList>
            <person name="Puginier C."/>
            <person name="Libourel C."/>
            <person name="Otte J."/>
            <person name="Skaloud P."/>
            <person name="Haon M."/>
            <person name="Grisel S."/>
            <person name="Petersen M."/>
            <person name="Berrin J.G."/>
            <person name="Delaux P.M."/>
            <person name="Dal Grande F."/>
            <person name="Keller J."/>
        </authorList>
    </citation>
    <scope>NUCLEOTIDE SEQUENCE [LARGE SCALE GENOMIC DNA]</scope>
    <source>
        <strain evidence="10 11">SAG 2145</strain>
    </source>
</reference>
<dbReference type="SUPFAM" id="SSF56553">
    <property type="entry name" value="Insert subdomain of RNA polymerase alpha subunit"/>
    <property type="match status" value="1"/>
</dbReference>
<protein>
    <recommendedName>
        <fullName evidence="2">DNA-directed RNA polymerases I and III subunit RPAC1</fullName>
    </recommendedName>
    <alternativeName>
        <fullName evidence="7">Plastid-encoded RNA polymerase subunit alpha</fullName>
    </alternativeName>
</protein>
<evidence type="ECO:0000313" key="11">
    <source>
        <dbReference type="Proteomes" id="UP001438707"/>
    </source>
</evidence>
<dbReference type="Pfam" id="PF01193">
    <property type="entry name" value="RNA_pol_L"/>
    <property type="match status" value="1"/>
</dbReference>
<dbReference type="GO" id="GO:0003899">
    <property type="term" value="F:DNA-directed RNA polymerase activity"/>
    <property type="evidence" value="ECO:0007669"/>
    <property type="project" value="InterPro"/>
</dbReference>
<evidence type="ECO:0000256" key="1">
    <source>
        <dbReference type="ARBA" id="ARBA00004123"/>
    </source>
</evidence>
<evidence type="ECO:0000256" key="3">
    <source>
        <dbReference type="ARBA" id="ARBA00022478"/>
    </source>
</evidence>
<dbReference type="EMBL" id="JALJOS010000046">
    <property type="protein sequence ID" value="KAK9819515.1"/>
    <property type="molecule type" value="Genomic_DNA"/>
</dbReference>
<evidence type="ECO:0000256" key="4">
    <source>
        <dbReference type="ARBA" id="ARBA00023163"/>
    </source>
</evidence>
<evidence type="ECO:0000256" key="2">
    <source>
        <dbReference type="ARBA" id="ARBA00022083"/>
    </source>
</evidence>
<dbReference type="HAMAP" id="MF_00320">
    <property type="entry name" value="RNApol_arch_Rpo3"/>
    <property type="match status" value="1"/>
</dbReference>
<comment type="caution">
    <text evidence="10">The sequence shown here is derived from an EMBL/GenBank/DDBJ whole genome shotgun (WGS) entry which is preliminary data.</text>
</comment>
<accession>A0AAW1QDP5</accession>